<dbReference type="InterPro" id="IPR029058">
    <property type="entry name" value="AB_hydrolase_fold"/>
</dbReference>
<evidence type="ECO:0000313" key="4">
    <source>
        <dbReference type="EMBL" id="PNP46668.1"/>
    </source>
</evidence>
<dbReference type="InterPro" id="IPR003593">
    <property type="entry name" value="AAA+_ATPase"/>
</dbReference>
<dbReference type="Gene3D" id="3.40.50.300">
    <property type="entry name" value="P-loop containing nucleotide triphosphate hydrolases"/>
    <property type="match status" value="1"/>
</dbReference>
<dbReference type="PROSITE" id="PS50077">
    <property type="entry name" value="HEAT_REPEAT"/>
    <property type="match status" value="1"/>
</dbReference>
<accession>A0A2K0TMC7</accession>
<feature type="repeat" description="HEAT" evidence="1">
    <location>
        <begin position="1070"/>
        <end position="1108"/>
    </location>
</feature>
<dbReference type="PANTHER" id="PTHR46844">
    <property type="entry name" value="SLR5058 PROTEIN"/>
    <property type="match status" value="1"/>
</dbReference>
<feature type="transmembrane region" description="Helical" evidence="2">
    <location>
        <begin position="119"/>
        <end position="139"/>
    </location>
</feature>
<evidence type="ECO:0000256" key="2">
    <source>
        <dbReference type="SAM" id="Phobius"/>
    </source>
</evidence>
<dbReference type="InterPro" id="IPR011989">
    <property type="entry name" value="ARM-like"/>
</dbReference>
<dbReference type="SUPFAM" id="SSF48371">
    <property type="entry name" value="ARM repeat"/>
    <property type="match status" value="1"/>
</dbReference>
<evidence type="ECO:0000256" key="1">
    <source>
        <dbReference type="PROSITE-ProRule" id="PRU00103"/>
    </source>
</evidence>
<dbReference type="Pfam" id="PF13646">
    <property type="entry name" value="HEAT_2"/>
    <property type="match status" value="2"/>
</dbReference>
<organism evidence="4 5">
    <name type="scientific">Trichoderma gamsii</name>
    <dbReference type="NCBI Taxonomy" id="398673"/>
    <lineage>
        <taxon>Eukaryota</taxon>
        <taxon>Fungi</taxon>
        <taxon>Dikarya</taxon>
        <taxon>Ascomycota</taxon>
        <taxon>Pezizomycotina</taxon>
        <taxon>Sordariomycetes</taxon>
        <taxon>Hypocreomycetidae</taxon>
        <taxon>Hypocreales</taxon>
        <taxon>Hypocreaceae</taxon>
        <taxon>Trichoderma</taxon>
    </lineage>
</organism>
<name>A0A2K0TMC7_9HYPO</name>
<dbReference type="InterPro" id="IPR027417">
    <property type="entry name" value="P-loop_NTPase"/>
</dbReference>
<comment type="caution">
    <text evidence="4">The sequence shown here is derived from an EMBL/GenBank/DDBJ whole genome shotgun (WGS) entry which is preliminary data.</text>
</comment>
<sequence length="1447" mass="162991">MAYNRGVSLTQVHPSPGADADTDIDIIAIHGLDTKSPDTWISRSNYPNQDVNWLACPRMLPERIGPARIFTCDWPADLLEQPDLIQKTAEEFARLLLAGIKRRPLPTKTGYTKGKDRPIVFIASCLGGIILIKALVIAGHSSEYAIVRQSTRGIIFLATPFRGTSFRDVADWAEPGLRAWASIRGQKVSSLLDDVKGSTFHLEDLVRQFTQLCHDTNYPCQVVTFYELGLTSFHRKFPVSWLIPSGVLDQLVPPKPLVDSSSATLDIVTDPLPLNRRHVMMNKFNNPEDPDYQCVVGKIEEILQDIRTNSPLEEADAWIRNKHYAVDRLKIERLSGNLLPMDQCYINLAVVEQRGQGSERPTTEDAKSSPFSIFKRQRIEIPDTTVQVELAAVFNQRQERNGEIVQPRRILIRGRAGVGKTTLCKKIVHEFTQGTWTGWNELFDRILWIPLRNLKLEERRQHPAYDFEALLTHEYFSLPNNKPHLAKQLARSLETSSSRTLFLLDGLDEVSQELAGSNSMSRFLNELLEQPSIIITSRPSGRLSLNLDLELEAVGFYPDQVNNYIEKAFINPKTGEIDEKTIDKVQSFLQKHWLIQGLVRIPIQLDALCYSWNDIRSDLPETMTALYQAIELSLWKKDIVRLEKKHDGEPITADHIQHSSQQKIEEFVKDEISFIEGLAFAGLLSDTINFEPKHLNVISDRFPGFLFDKAVSSLSFLRTSSPSSDYRDRSYHFIHLTFQEYFAARYFVRQWVTRKHLSYVEISNGKINKIEPAKFFQKHKYTARYDILWRFVAGLLDAEPEEISLFFQKIEEEPLDLLGPAHQRLVMHCLSEVSSHVRIRADLEQRLSKWLIFECAIREGDPSRLAREMEFPDQALDTAFCEGSNSSKRLILRSIIIRATAPAYIINQAISWLGHRDKSLQDIITRFLQRFALSNDRVLKVIAAKIEDKDSMVRRAALSGFGIQSVLPKKIVGTIAARLEDVDFLVRQAAVGALSHQSVLSDEVLKAVTARLEDEHSSVRGLTLWALGKQSALPNKILKAIAAQLESEDWSMQTAAVGVLCRQHVLPDEILELIAARLEDEDWPVRQATAKGLNNLLQRWGPSYKRLEDIATRLKTKNQSIRYAALRSLNQQFSLSDEALEAIAAQLQENDNSSTQAAAIMALGSRSNLPNEIIQAIATQFKDNENTSVQSAAIETLASQSNLSSEILEVITAALEDHNPSATREAEIVDIQVASITTLGKQPDLSNKILYALVAQLKNHEFQIQSAAVKALRKQSSLPKVILNAIAALVKNSNWHIQPAAIAALRNQPGLSNKILNTIASQLKSTDNQAVLAAAISFLGDQPSLPNEILNAIAVQLDNDDFRLSEVAERMLRKHREFYLTLLKGPYARSLYELLLRQSFAEDLIWCVDDDGNSVINMPGDGGRMVIGKQDDMKAIIKGLRPADYPA</sequence>
<reference evidence="4 5" key="1">
    <citation type="submission" date="2017-02" db="EMBL/GenBank/DDBJ databases">
        <title>Genomes of Trichoderma spp. with biocontrol activity.</title>
        <authorList>
            <person name="Gardiner D."/>
            <person name="Kazan K."/>
            <person name="Vos C."/>
            <person name="Harvey P."/>
        </authorList>
    </citation>
    <scope>NUCLEOTIDE SEQUENCE [LARGE SCALE GENOMIC DNA]</scope>
    <source>
        <strain evidence="4 5">A5MH</strain>
    </source>
</reference>
<dbReference type="PROSITE" id="PS50837">
    <property type="entry name" value="NACHT"/>
    <property type="match status" value="1"/>
</dbReference>
<dbReference type="OrthoDB" id="427518at2759"/>
<keyword evidence="2" id="KW-1133">Transmembrane helix</keyword>
<dbReference type="InterPro" id="IPR007111">
    <property type="entry name" value="NACHT_NTPase"/>
</dbReference>
<dbReference type="SMART" id="SM00382">
    <property type="entry name" value="AAA"/>
    <property type="match status" value="1"/>
</dbReference>
<dbReference type="PANTHER" id="PTHR46844:SF1">
    <property type="entry name" value="SLR5058 PROTEIN"/>
    <property type="match status" value="1"/>
</dbReference>
<dbReference type="InterPro" id="IPR055496">
    <property type="entry name" value="DUF7068"/>
</dbReference>
<dbReference type="Pfam" id="PF05729">
    <property type="entry name" value="NACHT"/>
    <property type="match status" value="1"/>
</dbReference>
<gene>
    <name evidence="4" type="ORF">TGAMA5MH_01618</name>
</gene>
<dbReference type="EMBL" id="MTYH01000014">
    <property type="protein sequence ID" value="PNP46668.1"/>
    <property type="molecule type" value="Genomic_DNA"/>
</dbReference>
<feature type="domain" description="NACHT" evidence="3">
    <location>
        <begin position="408"/>
        <end position="550"/>
    </location>
</feature>
<dbReference type="Pfam" id="PF23238">
    <property type="entry name" value="DUF7068"/>
    <property type="match status" value="1"/>
</dbReference>
<keyword evidence="2" id="KW-0472">Membrane</keyword>
<dbReference type="SUPFAM" id="SSF52540">
    <property type="entry name" value="P-loop containing nucleoside triphosphate hydrolases"/>
    <property type="match status" value="1"/>
</dbReference>
<dbReference type="InterPro" id="IPR016024">
    <property type="entry name" value="ARM-type_fold"/>
</dbReference>
<dbReference type="InterPro" id="IPR021133">
    <property type="entry name" value="HEAT_type_2"/>
</dbReference>
<proteinExistence type="predicted"/>
<keyword evidence="2" id="KW-0812">Transmembrane</keyword>
<dbReference type="SUPFAM" id="SSF53474">
    <property type="entry name" value="alpha/beta-Hydrolases"/>
    <property type="match status" value="1"/>
</dbReference>
<protein>
    <recommendedName>
        <fullName evidence="3">NACHT domain-containing protein</fullName>
    </recommendedName>
</protein>
<dbReference type="Proteomes" id="UP000236546">
    <property type="component" value="Unassembled WGS sequence"/>
</dbReference>
<evidence type="ECO:0000313" key="5">
    <source>
        <dbReference type="Proteomes" id="UP000236546"/>
    </source>
</evidence>
<evidence type="ECO:0000259" key="3">
    <source>
        <dbReference type="PROSITE" id="PS50837"/>
    </source>
</evidence>
<dbReference type="Gene3D" id="1.25.10.10">
    <property type="entry name" value="Leucine-rich Repeat Variant"/>
    <property type="match status" value="3"/>
</dbReference>